<name>A0A401TVJ0_CHIPU</name>
<comment type="caution">
    <text evidence="2">The sequence shown here is derived from an EMBL/GenBank/DDBJ whole genome shotgun (WGS) entry which is preliminary data.</text>
</comment>
<keyword evidence="3" id="KW-1185">Reference proteome</keyword>
<dbReference type="Proteomes" id="UP000287033">
    <property type="component" value="Unassembled WGS sequence"/>
</dbReference>
<feature type="compositionally biased region" description="Basic and acidic residues" evidence="1">
    <location>
        <begin position="111"/>
        <end position="133"/>
    </location>
</feature>
<proteinExistence type="predicted"/>
<dbReference type="AlphaFoldDB" id="A0A401TVJ0"/>
<gene>
    <name evidence="2" type="ORF">chiPu_0030927</name>
</gene>
<evidence type="ECO:0000313" key="3">
    <source>
        <dbReference type="Proteomes" id="UP000287033"/>
    </source>
</evidence>
<accession>A0A401TVJ0</accession>
<evidence type="ECO:0000256" key="1">
    <source>
        <dbReference type="SAM" id="MobiDB-lite"/>
    </source>
</evidence>
<feature type="region of interest" description="Disordered" evidence="1">
    <location>
        <begin position="92"/>
        <end position="133"/>
    </location>
</feature>
<organism evidence="2 3">
    <name type="scientific">Chiloscyllium punctatum</name>
    <name type="common">Brownbanded bambooshark</name>
    <name type="synonym">Hemiscyllium punctatum</name>
    <dbReference type="NCBI Taxonomy" id="137246"/>
    <lineage>
        <taxon>Eukaryota</taxon>
        <taxon>Metazoa</taxon>
        <taxon>Chordata</taxon>
        <taxon>Craniata</taxon>
        <taxon>Vertebrata</taxon>
        <taxon>Chondrichthyes</taxon>
        <taxon>Elasmobranchii</taxon>
        <taxon>Galeomorphii</taxon>
        <taxon>Galeoidea</taxon>
        <taxon>Orectolobiformes</taxon>
        <taxon>Hemiscylliidae</taxon>
        <taxon>Chiloscyllium</taxon>
    </lineage>
</organism>
<dbReference type="EMBL" id="BEZZ01196707">
    <property type="protein sequence ID" value="GCC46654.1"/>
    <property type="molecule type" value="Genomic_DNA"/>
</dbReference>
<sequence length="212" mass="22644">MHHERNPQLSPARHFTAAHQCDGAALLVSPDVVMAAAPGADLLAGIADHHLGLPAELHLADLGLLRQSGRHADRRGDPVGYPVPRPARLLDLVPGGDVGAQSRQPDDEPAEADRIPALADDHEPDPARDRRDPDDAAGAVLLRLQFLRHRAAADRLLLQPDLHQLVGRRIRLGSRAAQRVRGREHRLDADVRGDAAGLHLLSGRGAAGLAAS</sequence>
<reference evidence="2 3" key="1">
    <citation type="journal article" date="2018" name="Nat. Ecol. Evol.">
        <title>Shark genomes provide insights into elasmobranch evolution and the origin of vertebrates.</title>
        <authorList>
            <person name="Hara Y"/>
            <person name="Yamaguchi K"/>
            <person name="Onimaru K"/>
            <person name="Kadota M"/>
            <person name="Koyanagi M"/>
            <person name="Keeley SD"/>
            <person name="Tatsumi K"/>
            <person name="Tanaka K"/>
            <person name="Motone F"/>
            <person name="Kageyama Y"/>
            <person name="Nozu R"/>
            <person name="Adachi N"/>
            <person name="Nishimura O"/>
            <person name="Nakagawa R"/>
            <person name="Tanegashima C"/>
            <person name="Kiyatake I"/>
            <person name="Matsumoto R"/>
            <person name="Murakumo K"/>
            <person name="Nishida K"/>
            <person name="Terakita A"/>
            <person name="Kuratani S"/>
            <person name="Sato K"/>
            <person name="Hyodo S Kuraku.S."/>
        </authorList>
    </citation>
    <scope>NUCLEOTIDE SEQUENCE [LARGE SCALE GENOMIC DNA]</scope>
</reference>
<evidence type="ECO:0000313" key="2">
    <source>
        <dbReference type="EMBL" id="GCC46654.1"/>
    </source>
</evidence>
<protein>
    <submittedName>
        <fullName evidence="2">Uncharacterized protein</fullName>
    </submittedName>
</protein>
<feature type="non-terminal residue" evidence="2">
    <location>
        <position position="212"/>
    </location>
</feature>